<dbReference type="Proteomes" id="UP000194127">
    <property type="component" value="Unassembled WGS sequence"/>
</dbReference>
<reference evidence="2 3" key="1">
    <citation type="submission" date="2017-04" db="EMBL/GenBank/DDBJ databases">
        <title>Genome Sequence of the Model Brown-Rot Fungus Postia placenta SB12.</title>
        <authorList>
            <consortium name="DOE Joint Genome Institute"/>
            <person name="Gaskell J."/>
            <person name="Kersten P."/>
            <person name="Larrondo L.F."/>
            <person name="Canessa P."/>
            <person name="Martinez D."/>
            <person name="Hibbett D."/>
            <person name="Schmoll M."/>
            <person name="Kubicek C.P."/>
            <person name="Martinez A.T."/>
            <person name="Yadav J."/>
            <person name="Master E."/>
            <person name="Magnuson J.K."/>
            <person name="James T."/>
            <person name="Yaver D."/>
            <person name="Berka R."/>
            <person name="Labutti K."/>
            <person name="Lipzen A."/>
            <person name="Aerts A."/>
            <person name="Barry K."/>
            <person name="Henrissat B."/>
            <person name="Blanchette R."/>
            <person name="Grigoriev I."/>
            <person name="Cullen D."/>
        </authorList>
    </citation>
    <scope>NUCLEOTIDE SEQUENCE [LARGE SCALE GENOMIC DNA]</scope>
    <source>
        <strain evidence="2 3">MAD-698-R-SB12</strain>
    </source>
</reference>
<gene>
    <name evidence="2" type="ORF">POSPLADRAFT_1141709</name>
</gene>
<feature type="transmembrane region" description="Helical" evidence="1">
    <location>
        <begin position="93"/>
        <end position="112"/>
    </location>
</feature>
<feature type="transmembrane region" description="Helical" evidence="1">
    <location>
        <begin position="30"/>
        <end position="53"/>
    </location>
</feature>
<accession>A0A1X6N260</accession>
<keyword evidence="3" id="KW-1185">Reference proteome</keyword>
<organism evidence="2 3">
    <name type="scientific">Postia placenta MAD-698-R-SB12</name>
    <dbReference type="NCBI Taxonomy" id="670580"/>
    <lineage>
        <taxon>Eukaryota</taxon>
        <taxon>Fungi</taxon>
        <taxon>Dikarya</taxon>
        <taxon>Basidiomycota</taxon>
        <taxon>Agaricomycotina</taxon>
        <taxon>Agaricomycetes</taxon>
        <taxon>Polyporales</taxon>
        <taxon>Adustoporiaceae</taxon>
        <taxon>Rhodonia</taxon>
    </lineage>
</organism>
<keyword evidence="1" id="KW-1133">Transmembrane helix</keyword>
<evidence type="ECO:0000256" key="1">
    <source>
        <dbReference type="SAM" id="Phobius"/>
    </source>
</evidence>
<keyword evidence="1" id="KW-0472">Membrane</keyword>
<dbReference type="EMBL" id="KZ110596">
    <property type="protein sequence ID" value="OSX62556.1"/>
    <property type="molecule type" value="Genomic_DNA"/>
</dbReference>
<evidence type="ECO:0000313" key="3">
    <source>
        <dbReference type="Proteomes" id="UP000194127"/>
    </source>
</evidence>
<protein>
    <submittedName>
        <fullName evidence="2">Uncharacterized protein</fullName>
    </submittedName>
</protein>
<dbReference type="AlphaFoldDB" id="A0A1X6N260"/>
<dbReference type="GeneID" id="36330284"/>
<proteinExistence type="predicted"/>
<name>A0A1X6N260_9APHY</name>
<keyword evidence="1" id="KW-0812">Transmembrane</keyword>
<dbReference type="OrthoDB" id="10278782at2759"/>
<sequence length="117" mass="12983">MSYNHAISTYQEGVEAEICIFLFLQVANIYISNIIGSVMEMLLYIIGGVCLYAPLVGTSLYAAIVATYLVEPFGCSISYNYSVAVSPGYDNHMIAFSWCIAATRLFHTLKVLNMLFE</sequence>
<dbReference type="RefSeq" id="XP_024339350.1">
    <property type="nucleotide sequence ID" value="XM_024485335.1"/>
</dbReference>
<evidence type="ECO:0000313" key="2">
    <source>
        <dbReference type="EMBL" id="OSX62556.1"/>
    </source>
</evidence>